<comment type="caution">
    <text evidence="3">The sequence shown here is derived from an EMBL/GenBank/DDBJ whole genome shotgun (WGS) entry which is preliminary data.</text>
</comment>
<evidence type="ECO:0000313" key="3">
    <source>
        <dbReference type="EMBL" id="TYC48819.1"/>
    </source>
</evidence>
<feature type="transmembrane region" description="Helical" evidence="1">
    <location>
        <begin position="347"/>
        <end position="370"/>
    </location>
</feature>
<feature type="transmembrane region" description="Helical" evidence="1">
    <location>
        <begin position="791"/>
        <end position="810"/>
    </location>
</feature>
<feature type="transmembrane region" description="Helical" evidence="1">
    <location>
        <begin position="482"/>
        <end position="504"/>
    </location>
</feature>
<sequence>MADGVVTIAVELQDGSVVKGVADLKGAMQGFQGATDTSSSSMIKFGTITGAAMAAVSAGFNVVKESVSDAVARFDTLNQFPKVMKQMGFSAQDTAKATESLKKGVDGLPTSLSEITKSAQSFAILTGSADKGAKTAVALNNAFLASGASADDASRGVQQYSQMLSSGTVDMESWRTLTETMPYALNEVAKSFGFTGKSAKNDLYKALQDGSITMDQMNQKFMELNDGANGFAATAKTATAGIGTSFKNLKNATVKGLADTITAIDTGLTNAGLPNIAALIDMQKDNVAAAFKTFNAVVAVGVQGIATSIKFLYDFVNNNKDWIAPLVVGLAAGATAFGILKAAMNISGAVTSVISSISSMIETMQILWLLMLDNPIAIIVIAIAALAAGLTYFFTQTKTGQAAWSSFTSFLVSAWQSASTFISSAVQVINSAFQRMMDYISPLIGAISSWLGSLAPVGGVFAGISGPMGIVIGLIDKFGPLIVSLVAPIGIVGKLLLQFAAAFIQTGNASDAIGLMASNFASLVTNVLNGLTTVINGLTSMLPSIIQFGVDIITMLIQGLVSALPQIIQAMTGIITQLTGALTTALPIIVQGGIQLINGLMQAIVSALPALVQAFTDGIQSLVTGLTAVLPELVNGGVQIIMALLGAIVGALPMLIAAAVQIIMALVNGLIANLPQIINAGIQLITALLNAFVTMLPLLINAAVQIIMALVNGLIANLPQIINAAIQLITALVNGFITMLPMLITAAIQIIMALVNGLIQNLPQIINAGVQLIMALINGLIQVLPQLVMAAFQLIVALVGAIIQMVPQLLAAGVQLIMALISGIGSLLGTLIQAGANLIVQMLSAIGGFLGNMGSMGSNLITSLIGGISGLIGNVASTVGKGVSNAVNSVKDFFGDMKEAAGYMVSGLVKGIEDKISDVVNAAKDMGKKAVEGVKSFLNIHSPSRVMRDEVGQYIPLGVAAGIDRYSDKAVDSMKAMSRKLTMVKPSATIDFGAQGGLTQARQIMQNQLSISGDDSNNQTPVSNTAEVNITNIVRDNPSEVEQARITRNEMRKMGYDLAY</sequence>
<evidence type="ECO:0000256" key="1">
    <source>
        <dbReference type="SAM" id="Phobius"/>
    </source>
</evidence>
<dbReference type="Proteomes" id="UP000371977">
    <property type="component" value="Unassembled WGS sequence"/>
</dbReference>
<feature type="transmembrane region" description="Helical" evidence="1">
    <location>
        <begin position="567"/>
        <end position="589"/>
    </location>
</feature>
<proteinExistence type="predicted"/>
<dbReference type="SUPFAM" id="SSF48371">
    <property type="entry name" value="ARM repeat"/>
    <property type="match status" value="1"/>
</dbReference>
<feature type="transmembrane region" description="Helical" evidence="1">
    <location>
        <begin position="449"/>
        <end position="475"/>
    </location>
</feature>
<feature type="transmembrane region" description="Helical" evidence="1">
    <location>
        <begin position="706"/>
        <end position="729"/>
    </location>
</feature>
<evidence type="ECO:0000313" key="4">
    <source>
        <dbReference type="Proteomes" id="UP000371977"/>
    </source>
</evidence>
<dbReference type="OrthoDB" id="28713at2"/>
<reference evidence="3 4" key="1">
    <citation type="submission" date="2019-01" db="EMBL/GenBank/DDBJ databases">
        <title>Weissella sp. nov., a novel lactic acid bacterium isolated from animal feces.</title>
        <authorList>
            <person name="Wang L.-T."/>
        </authorList>
    </citation>
    <scope>NUCLEOTIDE SEQUENCE [LARGE SCALE GENOMIC DNA]</scope>
    <source>
        <strain evidence="3 4">8H-2</strain>
    </source>
</reference>
<feature type="transmembrane region" description="Helical" evidence="1">
    <location>
        <begin position="407"/>
        <end position="429"/>
    </location>
</feature>
<feature type="transmembrane region" description="Helical" evidence="1">
    <location>
        <begin position="736"/>
        <end position="759"/>
    </location>
</feature>
<dbReference type="RefSeq" id="WP_148623057.1">
    <property type="nucleotide sequence ID" value="NZ_SDGZ01000016.1"/>
</dbReference>
<dbReference type="InterPro" id="IPR016024">
    <property type="entry name" value="ARM-type_fold"/>
</dbReference>
<feature type="transmembrane region" description="Helical" evidence="1">
    <location>
        <begin position="322"/>
        <end position="340"/>
    </location>
</feature>
<keyword evidence="1" id="KW-0472">Membrane</keyword>
<gene>
    <name evidence="3" type="ORF">ESZ50_08040</name>
</gene>
<dbReference type="Pfam" id="PF20155">
    <property type="entry name" value="TMP_3"/>
    <property type="match status" value="1"/>
</dbReference>
<name>A0A6C2C587_9LACO</name>
<feature type="transmembrane region" description="Helical" evidence="1">
    <location>
        <begin position="376"/>
        <end position="395"/>
    </location>
</feature>
<dbReference type="InterPro" id="IPR013491">
    <property type="entry name" value="Tape_meas_N"/>
</dbReference>
<keyword evidence="4" id="KW-1185">Reference proteome</keyword>
<accession>A0A6C2C587</accession>
<evidence type="ECO:0000259" key="2">
    <source>
        <dbReference type="Pfam" id="PF20155"/>
    </source>
</evidence>
<feature type="domain" description="Tape measure protein N-terminal" evidence="2">
    <location>
        <begin position="70"/>
        <end position="259"/>
    </location>
</feature>
<dbReference type="PANTHER" id="PTHR37813:SF1">
    <property type="entry name" value="FELS-2 PROPHAGE PROTEIN"/>
    <property type="match status" value="1"/>
</dbReference>
<feature type="transmembrane region" description="Helical" evidence="1">
    <location>
        <begin position="765"/>
        <end position="784"/>
    </location>
</feature>
<feature type="transmembrane region" description="Helical" evidence="1">
    <location>
        <begin position="636"/>
        <end position="665"/>
    </location>
</feature>
<dbReference type="AlphaFoldDB" id="A0A6C2C587"/>
<dbReference type="NCBIfam" id="TIGR02675">
    <property type="entry name" value="tape_meas_nterm"/>
    <property type="match status" value="1"/>
</dbReference>
<dbReference type="PANTHER" id="PTHR37813">
    <property type="entry name" value="FELS-2 PROPHAGE PROTEIN"/>
    <property type="match status" value="1"/>
</dbReference>
<feature type="transmembrane region" description="Helical" evidence="1">
    <location>
        <begin position="542"/>
        <end position="561"/>
    </location>
</feature>
<protein>
    <recommendedName>
        <fullName evidence="2">Tape measure protein N-terminal domain-containing protein</fullName>
    </recommendedName>
</protein>
<feature type="transmembrane region" description="Helical" evidence="1">
    <location>
        <begin position="677"/>
        <end position="700"/>
    </location>
</feature>
<keyword evidence="1" id="KW-1133">Transmembrane helix</keyword>
<keyword evidence="1" id="KW-0812">Transmembrane</keyword>
<feature type="transmembrane region" description="Helical" evidence="1">
    <location>
        <begin position="516"/>
        <end position="535"/>
    </location>
</feature>
<dbReference type="EMBL" id="SDGZ01000016">
    <property type="protein sequence ID" value="TYC48819.1"/>
    <property type="molecule type" value="Genomic_DNA"/>
</dbReference>
<feature type="transmembrane region" description="Helical" evidence="1">
    <location>
        <begin position="816"/>
        <end position="840"/>
    </location>
</feature>
<organism evidence="3 4">
    <name type="scientific">Weissella muntiaci</name>
    <dbReference type="NCBI Taxonomy" id="2508881"/>
    <lineage>
        <taxon>Bacteria</taxon>
        <taxon>Bacillati</taxon>
        <taxon>Bacillota</taxon>
        <taxon>Bacilli</taxon>
        <taxon>Lactobacillales</taxon>
        <taxon>Lactobacillaceae</taxon>
        <taxon>Weissella</taxon>
    </lineage>
</organism>